<sequence length="311" mass="32847">MSRSMGWRTAWVRRTATLAALLAGAALVVPAASVHPTRISLTTVGTAKAVDAGDGIVWVLALGSEASPGDDVSTGLTDAIQLIGVHLDTGRAVAIGLPRDLYVEMSDGRARLNTALRDEGPDGVAREVDDLMGIEPDVVVVTGFEGFLSMMGAVGDVEVDSPQAFTTEDGDVRVRRGRNTFDAEEALYYARTRETLPGGSDFERAANHQRLLLGVLDRLREAEDEAGFMEAVTLSALGGLQTDMSPAQVYRLVQALTTVDPRRTDACIIVGTFGVESGASVVYPDVEQARAVGLDARDDARLQGGCRDGSG</sequence>
<organism evidence="4 5">
    <name type="scientific">Nocardioides pini</name>
    <dbReference type="NCBI Taxonomy" id="2975053"/>
    <lineage>
        <taxon>Bacteria</taxon>
        <taxon>Bacillati</taxon>
        <taxon>Actinomycetota</taxon>
        <taxon>Actinomycetes</taxon>
        <taxon>Propionibacteriales</taxon>
        <taxon>Nocardioidaceae</taxon>
        <taxon>Nocardioides</taxon>
    </lineage>
</organism>
<evidence type="ECO:0000313" key="5">
    <source>
        <dbReference type="Proteomes" id="UP001074726"/>
    </source>
</evidence>
<name>A0ABT4CFN2_9ACTN</name>
<feature type="chain" id="PRO_5046389502" evidence="2">
    <location>
        <begin position="32"/>
        <end position="311"/>
    </location>
</feature>
<dbReference type="Proteomes" id="UP001074726">
    <property type="component" value="Unassembled WGS sequence"/>
</dbReference>
<proteinExistence type="inferred from homology"/>
<dbReference type="Pfam" id="PF03816">
    <property type="entry name" value="LytR_cpsA_psr"/>
    <property type="match status" value="1"/>
</dbReference>
<dbReference type="RefSeq" id="WP_268112731.1">
    <property type="nucleotide sequence ID" value="NZ_JAPPUX010000004.1"/>
</dbReference>
<protein>
    <submittedName>
        <fullName evidence="4">LCP family protein</fullName>
    </submittedName>
</protein>
<reference evidence="4" key="1">
    <citation type="submission" date="2022-08" db="EMBL/GenBank/DDBJ databases">
        <title>Genome sequencing of Nocardioides sp. STR2.</title>
        <authorList>
            <person name="So Y."/>
        </authorList>
    </citation>
    <scope>NUCLEOTIDE SEQUENCE</scope>
    <source>
        <strain evidence="4">STR2</strain>
    </source>
</reference>
<comment type="caution">
    <text evidence="4">The sequence shown here is derived from an EMBL/GenBank/DDBJ whole genome shotgun (WGS) entry which is preliminary data.</text>
</comment>
<evidence type="ECO:0000259" key="3">
    <source>
        <dbReference type="Pfam" id="PF03816"/>
    </source>
</evidence>
<dbReference type="PANTHER" id="PTHR33392">
    <property type="entry name" value="POLYISOPRENYL-TEICHOIC ACID--PEPTIDOGLYCAN TEICHOIC ACID TRANSFERASE TAGU"/>
    <property type="match status" value="1"/>
</dbReference>
<dbReference type="InterPro" id="IPR050922">
    <property type="entry name" value="LytR/CpsA/Psr_CW_biosynth"/>
</dbReference>
<dbReference type="PANTHER" id="PTHR33392:SF6">
    <property type="entry name" value="POLYISOPRENYL-TEICHOIC ACID--PEPTIDOGLYCAN TEICHOIC ACID TRANSFERASE TAGU"/>
    <property type="match status" value="1"/>
</dbReference>
<accession>A0ABT4CFN2</accession>
<dbReference type="NCBIfam" id="TIGR00350">
    <property type="entry name" value="lytR_cpsA_psr"/>
    <property type="match status" value="1"/>
</dbReference>
<gene>
    <name evidence="4" type="ORF">NYO98_16005</name>
</gene>
<evidence type="ECO:0000313" key="4">
    <source>
        <dbReference type="EMBL" id="MCY4727793.1"/>
    </source>
</evidence>
<comment type="similarity">
    <text evidence="1">Belongs to the LytR/CpsA/Psr (LCP) family.</text>
</comment>
<keyword evidence="5" id="KW-1185">Reference proteome</keyword>
<evidence type="ECO:0000256" key="2">
    <source>
        <dbReference type="SAM" id="SignalP"/>
    </source>
</evidence>
<dbReference type="InterPro" id="IPR004474">
    <property type="entry name" value="LytR_CpsA_psr"/>
</dbReference>
<feature type="signal peptide" evidence="2">
    <location>
        <begin position="1"/>
        <end position="31"/>
    </location>
</feature>
<keyword evidence="2" id="KW-0732">Signal</keyword>
<feature type="domain" description="Cell envelope-related transcriptional attenuator" evidence="3">
    <location>
        <begin position="77"/>
        <end position="219"/>
    </location>
</feature>
<dbReference type="EMBL" id="JAPPUX010000004">
    <property type="protein sequence ID" value="MCY4727793.1"/>
    <property type="molecule type" value="Genomic_DNA"/>
</dbReference>
<evidence type="ECO:0000256" key="1">
    <source>
        <dbReference type="ARBA" id="ARBA00006068"/>
    </source>
</evidence>
<dbReference type="Gene3D" id="3.40.630.190">
    <property type="entry name" value="LCP protein"/>
    <property type="match status" value="1"/>
</dbReference>